<name>A0ACB9YJX1_9PEZI</name>
<dbReference type="Proteomes" id="UP001497700">
    <property type="component" value="Unassembled WGS sequence"/>
</dbReference>
<comment type="caution">
    <text evidence="1">The sequence shown here is derived from an EMBL/GenBank/DDBJ whole genome shotgun (WGS) entry which is preliminary data.</text>
</comment>
<gene>
    <name evidence="1" type="ORF">F4820DRAFT_453673</name>
</gene>
<keyword evidence="2" id="KW-1185">Reference proteome</keyword>
<proteinExistence type="predicted"/>
<sequence length="110" mass="12040">MATWLSTHGIVAITDTKSSFIITAESGSALVKPGDPEQLTGWTAHVQEVAIYLANMQKFKQENLQRGQSFEEPIVGQQVVYNGKGIAVSIRLVFENMGSSLRFQSIAIKV</sequence>
<accession>A0ACB9YJX1</accession>
<evidence type="ECO:0000313" key="2">
    <source>
        <dbReference type="Proteomes" id="UP001497700"/>
    </source>
</evidence>
<protein>
    <submittedName>
        <fullName evidence="1">Uncharacterized protein</fullName>
    </submittedName>
</protein>
<evidence type="ECO:0000313" key="1">
    <source>
        <dbReference type="EMBL" id="KAI4859658.1"/>
    </source>
</evidence>
<organism evidence="1 2">
    <name type="scientific">Hypoxylon rubiginosum</name>
    <dbReference type="NCBI Taxonomy" id="110542"/>
    <lineage>
        <taxon>Eukaryota</taxon>
        <taxon>Fungi</taxon>
        <taxon>Dikarya</taxon>
        <taxon>Ascomycota</taxon>
        <taxon>Pezizomycotina</taxon>
        <taxon>Sordariomycetes</taxon>
        <taxon>Xylariomycetidae</taxon>
        <taxon>Xylariales</taxon>
        <taxon>Hypoxylaceae</taxon>
        <taxon>Hypoxylon</taxon>
    </lineage>
</organism>
<reference evidence="1 2" key="1">
    <citation type="journal article" date="2022" name="New Phytol.">
        <title>Ecological generalism drives hyperdiversity of secondary metabolite gene clusters in xylarialean endophytes.</title>
        <authorList>
            <person name="Franco M.E.E."/>
            <person name="Wisecaver J.H."/>
            <person name="Arnold A.E."/>
            <person name="Ju Y.M."/>
            <person name="Slot J.C."/>
            <person name="Ahrendt S."/>
            <person name="Moore L.P."/>
            <person name="Eastman K.E."/>
            <person name="Scott K."/>
            <person name="Konkel Z."/>
            <person name="Mondo S.J."/>
            <person name="Kuo A."/>
            <person name="Hayes R.D."/>
            <person name="Haridas S."/>
            <person name="Andreopoulos B."/>
            <person name="Riley R."/>
            <person name="LaButti K."/>
            <person name="Pangilinan J."/>
            <person name="Lipzen A."/>
            <person name="Amirebrahimi M."/>
            <person name="Yan J."/>
            <person name="Adam C."/>
            <person name="Keymanesh K."/>
            <person name="Ng V."/>
            <person name="Louie K."/>
            <person name="Northen T."/>
            <person name="Drula E."/>
            <person name="Henrissat B."/>
            <person name="Hsieh H.M."/>
            <person name="Youens-Clark K."/>
            <person name="Lutzoni F."/>
            <person name="Miadlikowska J."/>
            <person name="Eastwood D.C."/>
            <person name="Hamelin R.C."/>
            <person name="Grigoriev I.V."/>
            <person name="U'Ren J.M."/>
        </authorList>
    </citation>
    <scope>NUCLEOTIDE SEQUENCE [LARGE SCALE GENOMIC DNA]</scope>
    <source>
        <strain evidence="1 2">CBS 119005</strain>
    </source>
</reference>
<dbReference type="EMBL" id="MU393620">
    <property type="protein sequence ID" value="KAI4859658.1"/>
    <property type="molecule type" value="Genomic_DNA"/>
</dbReference>